<dbReference type="RefSeq" id="WP_378555801.1">
    <property type="nucleotide sequence ID" value="NZ_JBHSDL010000005.1"/>
</dbReference>
<keyword evidence="2" id="KW-1185">Reference proteome</keyword>
<proteinExistence type="predicted"/>
<evidence type="ECO:0000313" key="2">
    <source>
        <dbReference type="Proteomes" id="UP001595844"/>
    </source>
</evidence>
<sequence>MGSTPDLGPVDFLVLTFPGTAVDATITEALAEVVGKGLVTLLDLVVLSKDTDGAVTAREIDDDLEQIGLTGLTAADIDLVSDADLDVVRASMEPGTLAVVLVFEQTWATELAAAVRVADGELALHVQVPREAVDAAVAAASTS</sequence>
<dbReference type="Pfam" id="PF19850">
    <property type="entry name" value="DUF6325"/>
    <property type="match status" value="1"/>
</dbReference>
<dbReference type="InterPro" id="IPR046288">
    <property type="entry name" value="DUF6325"/>
</dbReference>
<name>A0ABV8VCL1_9NOCA</name>
<evidence type="ECO:0000313" key="1">
    <source>
        <dbReference type="EMBL" id="MFC4373234.1"/>
    </source>
</evidence>
<organism evidence="1 2">
    <name type="scientific">Nocardia halotolerans</name>
    <dbReference type="NCBI Taxonomy" id="1755878"/>
    <lineage>
        <taxon>Bacteria</taxon>
        <taxon>Bacillati</taxon>
        <taxon>Actinomycetota</taxon>
        <taxon>Actinomycetes</taxon>
        <taxon>Mycobacteriales</taxon>
        <taxon>Nocardiaceae</taxon>
        <taxon>Nocardia</taxon>
    </lineage>
</organism>
<accession>A0ABV8VCL1</accession>
<dbReference type="Proteomes" id="UP001595844">
    <property type="component" value="Unassembled WGS sequence"/>
</dbReference>
<gene>
    <name evidence="1" type="ORF">ACFO5K_03885</name>
</gene>
<reference evidence="2" key="1">
    <citation type="journal article" date="2019" name="Int. J. Syst. Evol. Microbiol.">
        <title>The Global Catalogue of Microorganisms (GCM) 10K type strain sequencing project: providing services to taxonomists for standard genome sequencing and annotation.</title>
        <authorList>
            <consortium name="The Broad Institute Genomics Platform"/>
            <consortium name="The Broad Institute Genome Sequencing Center for Infectious Disease"/>
            <person name="Wu L."/>
            <person name="Ma J."/>
        </authorList>
    </citation>
    <scope>NUCLEOTIDE SEQUENCE [LARGE SCALE GENOMIC DNA]</scope>
    <source>
        <strain evidence="2">IBRC-M 10490</strain>
    </source>
</reference>
<comment type="caution">
    <text evidence="1">The sequence shown here is derived from an EMBL/GenBank/DDBJ whole genome shotgun (WGS) entry which is preliminary data.</text>
</comment>
<dbReference type="EMBL" id="JBHSDL010000005">
    <property type="protein sequence ID" value="MFC4373234.1"/>
    <property type="molecule type" value="Genomic_DNA"/>
</dbReference>
<protein>
    <submittedName>
        <fullName evidence="1">DUF6325 family protein</fullName>
    </submittedName>
</protein>